<proteinExistence type="predicted"/>
<sequence length="192" mass="21664">MNLLNLYNELSLEDINDFVSTMQEENLTLDFKTINNANLANKDDKRNLAKSLSAFANSSGGLVIWGVAAKKNKRGIDCATGLKEIKDIRLFLSRLNEFTGMAVSPIVDDVRHRIIETSANKGIAITYIPESASGPHMAKMGEDRYYKRSGDSFYRLEHFDLEDMFGRRPRPKLEIYTRNGKIATPVSISIRD</sequence>
<comment type="caution">
    <text evidence="2">The sequence shown here is derived from an EMBL/GenBank/DDBJ whole genome shotgun (WGS) entry which is preliminary data.</text>
</comment>
<dbReference type="Pfam" id="PF04326">
    <property type="entry name" value="SLFN_AlbA_2"/>
    <property type="match status" value="1"/>
</dbReference>
<name>X1MEM6_9ZZZZ</name>
<accession>X1MEM6</accession>
<gene>
    <name evidence="2" type="ORF">S06H3_14719</name>
</gene>
<evidence type="ECO:0000259" key="1">
    <source>
        <dbReference type="Pfam" id="PF04326"/>
    </source>
</evidence>
<dbReference type="InterPro" id="IPR038461">
    <property type="entry name" value="Schlafen_AlbA_2_dom_sf"/>
</dbReference>
<organism evidence="2">
    <name type="scientific">marine sediment metagenome</name>
    <dbReference type="NCBI Taxonomy" id="412755"/>
    <lineage>
        <taxon>unclassified sequences</taxon>
        <taxon>metagenomes</taxon>
        <taxon>ecological metagenomes</taxon>
    </lineage>
</organism>
<dbReference type="Gene3D" id="3.30.950.30">
    <property type="entry name" value="Schlafen, AAA domain"/>
    <property type="match status" value="1"/>
</dbReference>
<reference evidence="2" key="1">
    <citation type="journal article" date="2014" name="Front. Microbiol.">
        <title>High frequency of phylogenetically diverse reductive dehalogenase-homologous genes in deep subseafloor sedimentary metagenomes.</title>
        <authorList>
            <person name="Kawai M."/>
            <person name="Futagami T."/>
            <person name="Toyoda A."/>
            <person name="Takaki Y."/>
            <person name="Nishi S."/>
            <person name="Hori S."/>
            <person name="Arai W."/>
            <person name="Tsubouchi T."/>
            <person name="Morono Y."/>
            <person name="Uchiyama I."/>
            <person name="Ito T."/>
            <person name="Fujiyama A."/>
            <person name="Inagaki F."/>
            <person name="Takami H."/>
        </authorList>
    </citation>
    <scope>NUCLEOTIDE SEQUENCE</scope>
    <source>
        <strain evidence="2">Expedition CK06-06</strain>
    </source>
</reference>
<protein>
    <recommendedName>
        <fullName evidence="1">Schlafen AlbA-2 domain-containing protein</fullName>
    </recommendedName>
</protein>
<evidence type="ECO:0000313" key="2">
    <source>
        <dbReference type="EMBL" id="GAI04829.1"/>
    </source>
</evidence>
<dbReference type="EMBL" id="BARV01007209">
    <property type="protein sequence ID" value="GAI04829.1"/>
    <property type="molecule type" value="Genomic_DNA"/>
</dbReference>
<dbReference type="AlphaFoldDB" id="X1MEM6"/>
<feature type="domain" description="Schlafen AlbA-2" evidence="1">
    <location>
        <begin position="25"/>
        <end position="155"/>
    </location>
</feature>
<dbReference type="InterPro" id="IPR007421">
    <property type="entry name" value="Schlafen_AlbA_2_dom"/>
</dbReference>